<evidence type="ECO:0000256" key="4">
    <source>
        <dbReference type="ARBA" id="ARBA00014053"/>
    </source>
</evidence>
<dbReference type="GO" id="GO:0005814">
    <property type="term" value="C:centriole"/>
    <property type="evidence" value="ECO:0007669"/>
    <property type="project" value="UniProtKB-SubCell"/>
</dbReference>
<protein>
    <recommendedName>
        <fullName evidence="4">Centrosomal protein of 44 kDa</fullName>
    </recommendedName>
</protein>
<dbReference type="InterPro" id="IPR029157">
    <property type="entry name" value="CEP44_CC"/>
</dbReference>
<dbReference type="InterPro" id="IPR033603">
    <property type="entry name" value="CEP44"/>
</dbReference>
<feature type="compositionally biased region" description="Low complexity" evidence="9">
    <location>
        <begin position="159"/>
        <end position="182"/>
    </location>
</feature>
<dbReference type="Pfam" id="PF15007">
    <property type="entry name" value="CEP44"/>
    <property type="match status" value="1"/>
</dbReference>
<keyword evidence="5" id="KW-0963">Cytoplasm</keyword>
<keyword evidence="7" id="KW-0206">Cytoskeleton</keyword>
<gene>
    <name evidence="11" type="ORF">Vbra_21941</name>
</gene>
<feature type="region of interest" description="Disordered" evidence="9">
    <location>
        <begin position="134"/>
        <end position="219"/>
    </location>
</feature>
<keyword evidence="12" id="KW-1185">Reference proteome</keyword>
<dbReference type="PANTHER" id="PTHR31477">
    <property type="entry name" value="CENTROSOMAL PROTEIN OF 44 KDA"/>
    <property type="match status" value="1"/>
</dbReference>
<dbReference type="Proteomes" id="UP000041254">
    <property type="component" value="Unassembled WGS sequence"/>
</dbReference>
<evidence type="ECO:0000256" key="9">
    <source>
        <dbReference type="SAM" id="MobiDB-lite"/>
    </source>
</evidence>
<reference evidence="11 12" key="1">
    <citation type="submission" date="2014-11" db="EMBL/GenBank/DDBJ databases">
        <authorList>
            <person name="Zhu J."/>
            <person name="Qi W."/>
            <person name="Song R."/>
        </authorList>
    </citation>
    <scope>NUCLEOTIDE SEQUENCE [LARGE SCALE GENOMIC DNA]</scope>
</reference>
<evidence type="ECO:0000256" key="8">
    <source>
        <dbReference type="ARBA" id="ARBA00046235"/>
    </source>
</evidence>
<evidence type="ECO:0000256" key="2">
    <source>
        <dbReference type="ARBA" id="ARBA00004214"/>
    </source>
</evidence>
<feature type="region of interest" description="Disordered" evidence="9">
    <location>
        <begin position="357"/>
        <end position="390"/>
    </location>
</feature>
<keyword evidence="6" id="KW-0175">Coiled coil</keyword>
<name>A0A0G4G4P1_VITBC</name>
<evidence type="ECO:0000313" key="12">
    <source>
        <dbReference type="Proteomes" id="UP000041254"/>
    </source>
</evidence>
<dbReference type="VEuPathDB" id="CryptoDB:Vbra_21941"/>
<dbReference type="EMBL" id="CDMY01000566">
    <property type="protein sequence ID" value="CEM23376.1"/>
    <property type="molecule type" value="Genomic_DNA"/>
</dbReference>
<dbReference type="GO" id="GO:0000922">
    <property type="term" value="C:spindle pole"/>
    <property type="evidence" value="ECO:0007669"/>
    <property type="project" value="UniProtKB-SubCell"/>
</dbReference>
<evidence type="ECO:0000256" key="3">
    <source>
        <dbReference type="ARBA" id="ARBA00004647"/>
    </source>
</evidence>
<evidence type="ECO:0000256" key="6">
    <source>
        <dbReference type="ARBA" id="ARBA00023054"/>
    </source>
</evidence>
<dbReference type="STRING" id="1169540.A0A0G4G4P1"/>
<dbReference type="PANTHER" id="PTHR31477:SF1">
    <property type="entry name" value="CENTROSOMAL PROTEIN OF 44 KDA"/>
    <property type="match status" value="1"/>
</dbReference>
<organism evidence="11 12">
    <name type="scientific">Vitrella brassicaformis (strain CCMP3155)</name>
    <dbReference type="NCBI Taxonomy" id="1169540"/>
    <lineage>
        <taxon>Eukaryota</taxon>
        <taxon>Sar</taxon>
        <taxon>Alveolata</taxon>
        <taxon>Colpodellida</taxon>
        <taxon>Vitrellaceae</taxon>
        <taxon>Vitrella</taxon>
    </lineage>
</organism>
<feature type="compositionally biased region" description="Polar residues" evidence="9">
    <location>
        <begin position="550"/>
        <end position="571"/>
    </location>
</feature>
<dbReference type="OrthoDB" id="348420at2759"/>
<proteinExistence type="predicted"/>
<evidence type="ECO:0000256" key="1">
    <source>
        <dbReference type="ARBA" id="ARBA00004114"/>
    </source>
</evidence>
<feature type="domain" description="Centrosomal CEP44" evidence="10">
    <location>
        <begin position="16"/>
        <end position="139"/>
    </location>
</feature>
<feature type="compositionally biased region" description="Polar residues" evidence="9">
    <location>
        <begin position="435"/>
        <end position="452"/>
    </location>
</feature>
<accession>A0A0G4G4P1</accession>
<feature type="region of interest" description="Disordered" evidence="9">
    <location>
        <begin position="254"/>
        <end position="291"/>
    </location>
</feature>
<sequence length="594" mass="65923">MRPSFVAHESVTEGTLKQHMDTLKTHLRKINRESLTREQWMQLQEGVPAVYLSLLHYVVFEWSPYVPAYLLDQGYAFRAAADRKFIDNIYKLLREEFRYEPDLPLSLFFNTGAPLKKLQLLCRTIQHIMAKHHELHKASHARHTHHHHRRPRPPALGHTPSSAPSTSSNASRRATTPTPAASCGGGGGSGRVGRKGGSVTPVQRRGGVKAGNGDDSVRVVRGKPVAAGWEGGRITTPEVLPPTLPLSRPAPSVLPNRHTHAHTHTQGTQCSSPARAQAHVDASHPPSPARACLPSSELEALFFEMKERACEMAVLKPRVDALEQHVTVRMAEMERRHEGRVVSLEHTVATLAERVEQLEGELRQQRRDGDRSGATEEGERSGGRMDEMSDIRDVVSRQVDKVAMEYRLVEQRLNILDQKVMSLGNTASMPPAHTHTPQHSHTSGLQANSPLQPSRGHSDTRFAAAPRATVHHRSPTEPRLLPVGTADREGYEGQDEGPRMAQPYVDVYRPVSWQASPPYPQQQRFVGGGHGLASPPSSGERPMPLLATRLRQSSPPQDARPQDTQCSNYQPTDPWMAHGPPYVPCQPQQQQQQQ</sequence>
<dbReference type="InParanoid" id="A0A0G4G4P1"/>
<comment type="function">
    <text evidence="8">Centriole-enriched microtubule-binding protein involved in centriole biogenesis. In collaboration with CEP295 and POC1B, is required for the centriole-to-centrosome conversion by ensuring the formation of bona fide centriole wall. Functions as a linker component that maintains centrosome cohesion. Associates with CROCC and regulates its stability and localization to the centrosome.</text>
</comment>
<dbReference type="AlphaFoldDB" id="A0A0G4G4P1"/>
<dbReference type="GO" id="GO:0030496">
    <property type="term" value="C:midbody"/>
    <property type="evidence" value="ECO:0007669"/>
    <property type="project" value="UniProtKB-SubCell"/>
</dbReference>
<feature type="region of interest" description="Disordered" evidence="9">
    <location>
        <begin position="425"/>
        <end position="502"/>
    </location>
</feature>
<feature type="region of interest" description="Disordered" evidence="9">
    <location>
        <begin position="515"/>
        <end position="594"/>
    </location>
</feature>
<evidence type="ECO:0000259" key="10">
    <source>
        <dbReference type="Pfam" id="PF15007"/>
    </source>
</evidence>
<feature type="compositionally biased region" description="Basic residues" evidence="9">
    <location>
        <begin position="134"/>
        <end position="152"/>
    </location>
</feature>
<evidence type="ECO:0000256" key="7">
    <source>
        <dbReference type="ARBA" id="ARBA00023212"/>
    </source>
</evidence>
<evidence type="ECO:0000256" key="5">
    <source>
        <dbReference type="ARBA" id="ARBA00022490"/>
    </source>
</evidence>
<evidence type="ECO:0000313" key="11">
    <source>
        <dbReference type="EMBL" id="CEM23376.1"/>
    </source>
</evidence>
<comment type="subcellular location">
    <subcellularLocation>
        <location evidence="1">Cytoplasm</location>
        <location evidence="1">Cytoskeleton</location>
        <location evidence="1">Microtubule organizing center</location>
        <location evidence="1">Centrosome</location>
        <location evidence="1">Centriole</location>
    </subcellularLocation>
    <subcellularLocation>
        <location evidence="3">Cytoplasm</location>
        <location evidence="3">Cytoskeleton</location>
        <location evidence="3">Spindle pole</location>
    </subcellularLocation>
    <subcellularLocation>
        <location evidence="2">Midbody</location>
    </subcellularLocation>
</comment>